<dbReference type="PANTHER" id="PTHR45638">
    <property type="entry name" value="CYCLIC NUCLEOTIDE-GATED CATION CHANNEL SUBUNIT A"/>
    <property type="match status" value="1"/>
</dbReference>
<name>A0A210PZC4_MIZYE</name>
<dbReference type="PROSITE" id="PS00889">
    <property type="entry name" value="CNMP_BINDING_2"/>
    <property type="match status" value="1"/>
</dbReference>
<keyword evidence="10 17" id="KW-0472">Membrane</keyword>
<feature type="transmembrane region" description="Helical" evidence="17">
    <location>
        <begin position="282"/>
        <end position="303"/>
    </location>
</feature>
<dbReference type="Gene3D" id="1.10.287.70">
    <property type="match status" value="1"/>
</dbReference>
<dbReference type="GO" id="GO:0017071">
    <property type="term" value="C:intracellular cyclic nucleotide activated cation channel complex"/>
    <property type="evidence" value="ECO:0007669"/>
    <property type="project" value="TreeGrafter"/>
</dbReference>
<dbReference type="GO" id="GO:0005222">
    <property type="term" value="F:intracellularly cAMP-activated cation channel activity"/>
    <property type="evidence" value="ECO:0007669"/>
    <property type="project" value="TreeGrafter"/>
</dbReference>
<evidence type="ECO:0000256" key="13">
    <source>
        <dbReference type="ARBA" id="ARBA00023305"/>
    </source>
</evidence>
<evidence type="ECO:0000256" key="14">
    <source>
        <dbReference type="ARBA" id="ARBA00034430"/>
    </source>
</evidence>
<dbReference type="PROSITE" id="PS00888">
    <property type="entry name" value="CNMP_BINDING_1"/>
    <property type="match status" value="1"/>
</dbReference>
<evidence type="ECO:0000256" key="16">
    <source>
        <dbReference type="SAM" id="MobiDB-lite"/>
    </source>
</evidence>
<proteinExistence type="predicted"/>
<feature type="transmembrane region" description="Helical" evidence="17">
    <location>
        <begin position="315"/>
        <end position="336"/>
    </location>
</feature>
<keyword evidence="6" id="KW-0547">Nucleotide-binding</keyword>
<evidence type="ECO:0000256" key="7">
    <source>
        <dbReference type="ARBA" id="ARBA00022989"/>
    </source>
</evidence>
<evidence type="ECO:0000256" key="1">
    <source>
        <dbReference type="ARBA" id="ARBA00004141"/>
    </source>
</evidence>
<keyword evidence="13" id="KW-0844">Vision</keyword>
<evidence type="ECO:0000256" key="9">
    <source>
        <dbReference type="ARBA" id="ARBA00023065"/>
    </source>
</evidence>
<comment type="catalytic activity">
    <reaction evidence="14">
        <text>K(+)(in) = K(+)(out)</text>
        <dbReference type="Rhea" id="RHEA:29463"/>
        <dbReference type="ChEBI" id="CHEBI:29103"/>
    </reaction>
</comment>
<feature type="compositionally biased region" description="Low complexity" evidence="16">
    <location>
        <begin position="714"/>
        <end position="732"/>
    </location>
</feature>
<comment type="caution">
    <text evidence="19">The sequence shown here is derived from an EMBL/GenBank/DDBJ whole genome shotgun (WGS) entry which is preliminary data.</text>
</comment>
<keyword evidence="2" id="KW-0813">Transport</keyword>
<dbReference type="FunFam" id="2.60.120.10:FF:000020">
    <property type="entry name" value="Cyclic nucleotide-gated channel beta 3"/>
    <property type="match status" value="1"/>
</dbReference>
<keyword evidence="8" id="KW-0142">cGMP-binding</keyword>
<evidence type="ECO:0000313" key="20">
    <source>
        <dbReference type="Proteomes" id="UP000242188"/>
    </source>
</evidence>
<reference evidence="19 20" key="1">
    <citation type="journal article" date="2017" name="Nat. Ecol. Evol.">
        <title>Scallop genome provides insights into evolution of bilaterian karyotype and development.</title>
        <authorList>
            <person name="Wang S."/>
            <person name="Zhang J."/>
            <person name="Jiao W."/>
            <person name="Li J."/>
            <person name="Xun X."/>
            <person name="Sun Y."/>
            <person name="Guo X."/>
            <person name="Huan P."/>
            <person name="Dong B."/>
            <person name="Zhang L."/>
            <person name="Hu X."/>
            <person name="Sun X."/>
            <person name="Wang J."/>
            <person name="Zhao C."/>
            <person name="Wang Y."/>
            <person name="Wang D."/>
            <person name="Huang X."/>
            <person name="Wang R."/>
            <person name="Lv J."/>
            <person name="Li Y."/>
            <person name="Zhang Z."/>
            <person name="Liu B."/>
            <person name="Lu W."/>
            <person name="Hui Y."/>
            <person name="Liang J."/>
            <person name="Zhou Z."/>
            <person name="Hou R."/>
            <person name="Li X."/>
            <person name="Liu Y."/>
            <person name="Li H."/>
            <person name="Ning X."/>
            <person name="Lin Y."/>
            <person name="Zhao L."/>
            <person name="Xing Q."/>
            <person name="Dou J."/>
            <person name="Li Y."/>
            <person name="Mao J."/>
            <person name="Guo H."/>
            <person name="Dou H."/>
            <person name="Li T."/>
            <person name="Mu C."/>
            <person name="Jiang W."/>
            <person name="Fu Q."/>
            <person name="Fu X."/>
            <person name="Miao Y."/>
            <person name="Liu J."/>
            <person name="Yu Q."/>
            <person name="Li R."/>
            <person name="Liao H."/>
            <person name="Li X."/>
            <person name="Kong Y."/>
            <person name="Jiang Z."/>
            <person name="Chourrout D."/>
            <person name="Li R."/>
            <person name="Bao Z."/>
        </authorList>
    </citation>
    <scope>NUCLEOTIDE SEQUENCE [LARGE SCALE GENOMIC DNA]</scope>
    <source>
        <strain evidence="19 20">PY_sf001</strain>
    </source>
</reference>
<dbReference type="GO" id="GO:0005223">
    <property type="term" value="F:intracellularly cGMP-activated cation channel activity"/>
    <property type="evidence" value="ECO:0007669"/>
    <property type="project" value="TreeGrafter"/>
</dbReference>
<keyword evidence="7 17" id="KW-1133">Transmembrane helix</keyword>
<dbReference type="EMBL" id="NEDP02005352">
    <property type="protein sequence ID" value="OWF41834.1"/>
    <property type="molecule type" value="Genomic_DNA"/>
</dbReference>
<keyword evidence="12" id="KW-0407">Ion channel</keyword>
<dbReference type="InterPro" id="IPR018488">
    <property type="entry name" value="cNMP-bd_CS"/>
</dbReference>
<accession>A0A210PZC4</accession>
<dbReference type="Pfam" id="PF00520">
    <property type="entry name" value="Ion_trans"/>
    <property type="match status" value="1"/>
</dbReference>
<dbReference type="SUPFAM" id="SSF51206">
    <property type="entry name" value="cAMP-binding domain-like"/>
    <property type="match status" value="1"/>
</dbReference>
<dbReference type="InterPro" id="IPR014710">
    <property type="entry name" value="RmlC-like_jellyroll"/>
</dbReference>
<feature type="transmembrane region" description="Helical" evidence="17">
    <location>
        <begin position="365"/>
        <end position="385"/>
    </location>
</feature>
<evidence type="ECO:0000313" key="19">
    <source>
        <dbReference type="EMBL" id="OWF41834.1"/>
    </source>
</evidence>
<gene>
    <name evidence="19" type="ORF">KP79_PYT13475</name>
</gene>
<dbReference type="Pfam" id="PF00027">
    <property type="entry name" value="cNMP_binding"/>
    <property type="match status" value="1"/>
</dbReference>
<evidence type="ECO:0000259" key="18">
    <source>
        <dbReference type="PROSITE" id="PS50042"/>
    </source>
</evidence>
<evidence type="ECO:0000256" key="6">
    <source>
        <dbReference type="ARBA" id="ARBA00022741"/>
    </source>
</evidence>
<dbReference type="PANTHER" id="PTHR45638:SF1">
    <property type="entry name" value="CYCLIC NUCLEOTIDE-GATED ION CHANNEL SUBUNIT B, ISOFORM A"/>
    <property type="match status" value="1"/>
</dbReference>
<organism evidence="19 20">
    <name type="scientific">Mizuhopecten yessoensis</name>
    <name type="common">Japanese scallop</name>
    <name type="synonym">Patinopecten yessoensis</name>
    <dbReference type="NCBI Taxonomy" id="6573"/>
    <lineage>
        <taxon>Eukaryota</taxon>
        <taxon>Metazoa</taxon>
        <taxon>Spiralia</taxon>
        <taxon>Lophotrochozoa</taxon>
        <taxon>Mollusca</taxon>
        <taxon>Bivalvia</taxon>
        <taxon>Autobranchia</taxon>
        <taxon>Pteriomorphia</taxon>
        <taxon>Pectinida</taxon>
        <taxon>Pectinoidea</taxon>
        <taxon>Pectinidae</taxon>
        <taxon>Mizuhopecten</taxon>
    </lineage>
</organism>
<dbReference type="GO" id="GO:0005886">
    <property type="term" value="C:plasma membrane"/>
    <property type="evidence" value="ECO:0007669"/>
    <property type="project" value="TreeGrafter"/>
</dbReference>
<dbReference type="InterPro" id="IPR000595">
    <property type="entry name" value="cNMP-bd_dom"/>
</dbReference>
<evidence type="ECO:0000256" key="4">
    <source>
        <dbReference type="ARBA" id="ARBA00022606"/>
    </source>
</evidence>
<feature type="region of interest" description="Disordered" evidence="16">
    <location>
        <begin position="714"/>
        <end position="735"/>
    </location>
</feature>
<comment type="subcellular location">
    <subcellularLocation>
        <location evidence="1">Membrane</location>
        <topology evidence="1">Multi-pass membrane protein</topology>
    </subcellularLocation>
</comment>
<evidence type="ECO:0000256" key="5">
    <source>
        <dbReference type="ARBA" id="ARBA00022692"/>
    </source>
</evidence>
<dbReference type="InterPro" id="IPR005821">
    <property type="entry name" value="Ion_trans_dom"/>
</dbReference>
<dbReference type="SUPFAM" id="SSF81324">
    <property type="entry name" value="Voltage-gated potassium channels"/>
    <property type="match status" value="1"/>
</dbReference>
<evidence type="ECO:0000256" key="12">
    <source>
        <dbReference type="ARBA" id="ARBA00023303"/>
    </source>
</evidence>
<sequence>MIITCCTMVWGGPDQILGTARKIMDLQYECDCGDEDDDLSLGEFHTCDSRCPLLINYRSGSRRPSDPLTFVQDDNFSQLQPLTTSNGLSKSEGRLPPLSPGYLTPCPYDRFQPPNSPGLLSTNSAWSELAKLHSRRSSYGDYTEDSGGMETIWEESTNSNSLSVVSSSLSEHLHNLVRAFSSRTERVKETTIQPPTPSSQDEYDTYSDANSAISAMDEPEQRQHRLDSFIPMHLRERGPMGQSDDGTLDEYFLECGCCKTRLPSWLKNMCSIPRTLEPQSKLYMTWLFLVTLCFMYNAWVIPLRGIFPYQNSSNLIYWLICDYTCDAIYILDMLVVKPHLTYLNSGLAETNPKLMRKNYMQKRMFKFDVLSLLPLDLFYLLWGVVPWFRLPRLLKIQTFWEFYQRCDQAVKSAHVLRIIKTMTYMLFLIHLETCGYYSVSVYEGIGSNRWVYNGEGIAYIRCFYLATKTATSIGNNPIPTNTLEYIFMTIYWVSGVFVFALLIGQIRDIVDAAGRVKAQYDKMMDDALRYVKNLNCPNDTQRKVRTWFLYQWQQQKISDEKKLMDWLPKNLRTDLAIHVHFNTLSKVTLFQDCDKTLLFDLVLKLKPILFLPGEYVCKKGEVGKEMYIVSQGHVEVVGGPDGATVLATLKEGCVFGEISLLAIAADGNRRTADVRCKGFTNLFILSQTEFEDAMAEYPEAHKLLKKRAKKLLRQNAKLSSKSPGSTGSSKVGVEPIIRTPSRDTETPKLFKTVLQMIDPDSSVAKRLGSYSSEHKNSMTMESINETAKSDQIVDKPLPDADEAEDFYSKMLETELMDQETYEAVTSEAEKKLLQRNDTLNTDHSVDSTDSELDNNTAVL</sequence>
<evidence type="ECO:0000256" key="2">
    <source>
        <dbReference type="ARBA" id="ARBA00022448"/>
    </source>
</evidence>
<dbReference type="CDD" id="cd00038">
    <property type="entry name" value="CAP_ED"/>
    <property type="match status" value="1"/>
</dbReference>
<dbReference type="GO" id="GO:0007601">
    <property type="term" value="P:visual perception"/>
    <property type="evidence" value="ECO:0007669"/>
    <property type="project" value="UniProtKB-KW"/>
</dbReference>
<dbReference type="GO" id="GO:0030553">
    <property type="term" value="F:cGMP binding"/>
    <property type="evidence" value="ECO:0007669"/>
    <property type="project" value="UniProtKB-KW"/>
</dbReference>
<evidence type="ECO:0000256" key="3">
    <source>
        <dbReference type="ARBA" id="ARBA00022535"/>
    </source>
</evidence>
<dbReference type="InterPro" id="IPR018490">
    <property type="entry name" value="cNMP-bd_dom_sf"/>
</dbReference>
<dbReference type="GO" id="GO:0044877">
    <property type="term" value="F:protein-containing complex binding"/>
    <property type="evidence" value="ECO:0007669"/>
    <property type="project" value="TreeGrafter"/>
</dbReference>
<feature type="region of interest" description="Disordered" evidence="16">
    <location>
        <begin position="822"/>
        <end position="859"/>
    </location>
</feature>
<dbReference type="Gene3D" id="2.60.120.10">
    <property type="entry name" value="Jelly Rolls"/>
    <property type="match status" value="1"/>
</dbReference>
<dbReference type="Gene3D" id="1.10.287.630">
    <property type="entry name" value="Helix hairpin bin"/>
    <property type="match status" value="1"/>
</dbReference>
<dbReference type="FunFam" id="1.10.287.70:FF:000072">
    <property type="entry name" value="Cyclic nucleotide gated channel beta 3"/>
    <property type="match status" value="1"/>
</dbReference>
<dbReference type="AlphaFoldDB" id="A0A210PZC4"/>
<evidence type="ECO:0000256" key="10">
    <source>
        <dbReference type="ARBA" id="ARBA00023136"/>
    </source>
</evidence>
<keyword evidence="5 17" id="KW-0812">Transmembrane</keyword>
<evidence type="ECO:0000256" key="15">
    <source>
        <dbReference type="ARBA" id="ARBA00036239"/>
    </source>
</evidence>
<keyword evidence="9" id="KW-0406">Ion transport</keyword>
<evidence type="ECO:0000256" key="11">
    <source>
        <dbReference type="ARBA" id="ARBA00023286"/>
    </source>
</evidence>
<dbReference type="FunFam" id="1.10.287.630:FF:000001">
    <property type="entry name" value="Cyclic nucleotide-gated channel alpha 3"/>
    <property type="match status" value="1"/>
</dbReference>
<dbReference type="STRING" id="6573.A0A210PZC4"/>
<dbReference type="InterPro" id="IPR050866">
    <property type="entry name" value="CNG_cation_channel"/>
</dbReference>
<comment type="catalytic activity">
    <reaction evidence="15">
        <text>Na(+)(in) = Na(+)(out)</text>
        <dbReference type="Rhea" id="RHEA:34963"/>
        <dbReference type="ChEBI" id="CHEBI:29101"/>
    </reaction>
</comment>
<evidence type="ECO:0000256" key="8">
    <source>
        <dbReference type="ARBA" id="ARBA00022992"/>
    </source>
</evidence>
<keyword evidence="3" id="KW-0140">cGMP</keyword>
<keyword evidence="20" id="KW-1185">Reference proteome</keyword>
<keyword evidence="4" id="KW-0716">Sensory transduction</keyword>
<feature type="transmembrane region" description="Helical" evidence="17">
    <location>
        <begin position="485"/>
        <end position="503"/>
    </location>
</feature>
<evidence type="ECO:0000256" key="17">
    <source>
        <dbReference type="SAM" id="Phobius"/>
    </source>
</evidence>
<protein>
    <submittedName>
        <fullName evidence="19">Cyclic nucleotide-gated cation channel beta-1</fullName>
    </submittedName>
</protein>
<dbReference type="OrthoDB" id="421226at2759"/>
<dbReference type="PROSITE" id="PS50042">
    <property type="entry name" value="CNMP_BINDING_3"/>
    <property type="match status" value="1"/>
</dbReference>
<dbReference type="SMART" id="SM00100">
    <property type="entry name" value="cNMP"/>
    <property type="match status" value="1"/>
</dbReference>
<dbReference type="Proteomes" id="UP000242188">
    <property type="component" value="Unassembled WGS sequence"/>
</dbReference>
<keyword evidence="11" id="KW-1071">Ligand-gated ion channel</keyword>
<feature type="domain" description="Cyclic nucleotide-binding" evidence="18">
    <location>
        <begin position="589"/>
        <end position="694"/>
    </location>
</feature>